<evidence type="ECO:0000256" key="1">
    <source>
        <dbReference type="ARBA" id="ARBA00004141"/>
    </source>
</evidence>
<organism evidence="9">
    <name type="scientific">termite gut metagenome</name>
    <dbReference type="NCBI Taxonomy" id="433724"/>
    <lineage>
        <taxon>unclassified sequences</taxon>
        <taxon>metagenomes</taxon>
        <taxon>organismal metagenomes</taxon>
    </lineage>
</organism>
<evidence type="ECO:0000256" key="5">
    <source>
        <dbReference type="ARBA" id="ARBA00022692"/>
    </source>
</evidence>
<evidence type="ECO:0000256" key="2">
    <source>
        <dbReference type="ARBA" id="ARBA00004863"/>
    </source>
</evidence>
<keyword evidence="6 8" id="KW-1133">Transmembrane helix</keyword>
<dbReference type="PANTHER" id="PTHR13929:SF0">
    <property type="entry name" value="UBIA PRENYLTRANSFERASE DOMAIN-CONTAINING PROTEIN 1"/>
    <property type="match status" value="1"/>
</dbReference>
<feature type="transmembrane region" description="Helical" evidence="8">
    <location>
        <begin position="132"/>
        <end position="149"/>
    </location>
</feature>
<dbReference type="PIRSF" id="PIRSF005355">
    <property type="entry name" value="UBIAD1"/>
    <property type="match status" value="1"/>
</dbReference>
<evidence type="ECO:0000313" key="9">
    <source>
        <dbReference type="EMBL" id="KAA6329653.1"/>
    </source>
</evidence>
<evidence type="ECO:0000256" key="3">
    <source>
        <dbReference type="ARBA" id="ARBA00022428"/>
    </source>
</evidence>
<evidence type="ECO:0000256" key="4">
    <source>
        <dbReference type="ARBA" id="ARBA00022679"/>
    </source>
</evidence>
<feature type="transmembrane region" description="Helical" evidence="8">
    <location>
        <begin position="257"/>
        <end position="277"/>
    </location>
</feature>
<dbReference type="InterPro" id="IPR026046">
    <property type="entry name" value="UBIAD1"/>
</dbReference>
<sequence length="336" mass="38194">MYNTTMIQTIHFWFRNARNTSLPQSILPAILAVSMAFKQPGFSWLYALLGVTGVIVGHLGVNLFDDYFDYRKKETGYRQQMVREGMRARIAKCEYLTSGKATLNQLLAACIVFCAVALAIGLMIFFKRGNVIFYFMLITAGLGFFYSGPPLRLSYRGLGELQTGLMFGPLLMSGVYYATCGKLDVSLYFISVPIGLLVANILYTHSIMDYGPDCKVGKMTLAVLLKSKKAMLFVLALFLFASYFLVFYGVFAHFLSSYYLLTALTLPMAVSLIYLMIQFVKDPYKKFSPRFWMGPMSNWERMEKAGISWFMLRWYLARNLLSFLCLIIIIVNCIVS</sequence>
<dbReference type="GO" id="GO:0009234">
    <property type="term" value="P:menaquinone biosynthetic process"/>
    <property type="evidence" value="ECO:0007669"/>
    <property type="project" value="UniProtKB-UniPathway"/>
</dbReference>
<accession>A0A5J4RAB6</accession>
<dbReference type="GO" id="GO:0042371">
    <property type="term" value="P:vitamin K biosynthetic process"/>
    <property type="evidence" value="ECO:0007669"/>
    <property type="project" value="TreeGrafter"/>
</dbReference>
<gene>
    <name evidence="9" type="ORF">EZS27_021568</name>
</gene>
<feature type="transmembrane region" description="Helical" evidence="8">
    <location>
        <begin position="161"/>
        <end position="179"/>
    </location>
</feature>
<dbReference type="Pfam" id="PF01040">
    <property type="entry name" value="UbiA"/>
    <property type="match status" value="1"/>
</dbReference>
<feature type="transmembrane region" description="Helical" evidence="8">
    <location>
        <begin position="185"/>
        <end position="203"/>
    </location>
</feature>
<dbReference type="PANTHER" id="PTHR13929">
    <property type="entry name" value="1,4-DIHYDROXY-2-NAPHTHOATE OCTAPRENYLTRANSFERASE"/>
    <property type="match status" value="1"/>
</dbReference>
<dbReference type="AlphaFoldDB" id="A0A5J4RAB6"/>
<dbReference type="InterPro" id="IPR000537">
    <property type="entry name" value="UbiA_prenyltransferase"/>
</dbReference>
<keyword evidence="3" id="KW-0474">Menaquinone biosynthesis</keyword>
<name>A0A5J4RAB6_9ZZZZ</name>
<keyword evidence="7 8" id="KW-0472">Membrane</keyword>
<dbReference type="GO" id="GO:0016020">
    <property type="term" value="C:membrane"/>
    <property type="evidence" value="ECO:0007669"/>
    <property type="project" value="UniProtKB-SubCell"/>
</dbReference>
<feature type="transmembrane region" description="Helical" evidence="8">
    <location>
        <begin position="43"/>
        <end position="64"/>
    </location>
</feature>
<comment type="caution">
    <text evidence="9">The sequence shown here is derived from an EMBL/GenBank/DDBJ whole genome shotgun (WGS) entry which is preliminary data.</text>
</comment>
<feature type="transmembrane region" description="Helical" evidence="8">
    <location>
        <begin position="315"/>
        <end position="335"/>
    </location>
</feature>
<evidence type="ECO:0000256" key="7">
    <source>
        <dbReference type="ARBA" id="ARBA00023136"/>
    </source>
</evidence>
<feature type="transmembrane region" description="Helical" evidence="8">
    <location>
        <begin position="106"/>
        <end position="126"/>
    </location>
</feature>
<evidence type="ECO:0000256" key="8">
    <source>
        <dbReference type="SAM" id="Phobius"/>
    </source>
</evidence>
<dbReference type="CDD" id="cd13962">
    <property type="entry name" value="PT_UbiA_UBIAD1"/>
    <property type="match status" value="1"/>
</dbReference>
<dbReference type="UniPathway" id="UPA00079"/>
<protein>
    <submittedName>
        <fullName evidence="9">1 4-dihydroxy-2-naphthoate octaprenyltransferase</fullName>
        <ecNumber evidence="9">2.5.1.74</ecNumber>
    </submittedName>
</protein>
<dbReference type="EMBL" id="SNRY01001614">
    <property type="protein sequence ID" value="KAA6329653.1"/>
    <property type="molecule type" value="Genomic_DNA"/>
</dbReference>
<keyword evidence="5 8" id="KW-0812">Transmembrane</keyword>
<keyword evidence="4 9" id="KW-0808">Transferase</keyword>
<dbReference type="EC" id="2.5.1.74" evidence="9"/>
<dbReference type="InterPro" id="IPR044878">
    <property type="entry name" value="UbiA_sf"/>
</dbReference>
<dbReference type="GO" id="GO:0046428">
    <property type="term" value="F:1,4-dihydroxy-2-naphthoate polyprenyltransferase activity"/>
    <property type="evidence" value="ECO:0007669"/>
    <property type="project" value="UniProtKB-EC"/>
</dbReference>
<comment type="pathway">
    <text evidence="2">Quinol/quinone metabolism; menaquinone biosynthesis.</text>
</comment>
<proteinExistence type="predicted"/>
<comment type="subcellular location">
    <subcellularLocation>
        <location evidence="1">Membrane</location>
        <topology evidence="1">Multi-pass membrane protein</topology>
    </subcellularLocation>
</comment>
<reference evidence="9" key="1">
    <citation type="submission" date="2019-03" db="EMBL/GenBank/DDBJ databases">
        <title>Single cell metagenomics reveals metabolic interactions within the superorganism composed of flagellate Streblomastix strix and complex community of Bacteroidetes bacteria on its surface.</title>
        <authorList>
            <person name="Treitli S.C."/>
            <person name="Kolisko M."/>
            <person name="Husnik F."/>
            <person name="Keeling P."/>
            <person name="Hampl V."/>
        </authorList>
    </citation>
    <scope>NUCLEOTIDE SEQUENCE</scope>
    <source>
        <strain evidence="9">STM</strain>
    </source>
</reference>
<feature type="transmembrane region" description="Helical" evidence="8">
    <location>
        <begin position="230"/>
        <end position="251"/>
    </location>
</feature>
<dbReference type="Gene3D" id="1.10.357.140">
    <property type="entry name" value="UbiA prenyltransferase"/>
    <property type="match status" value="1"/>
</dbReference>
<evidence type="ECO:0000256" key="6">
    <source>
        <dbReference type="ARBA" id="ARBA00022989"/>
    </source>
</evidence>